<accession>A0A183U416</accession>
<protein>
    <submittedName>
        <fullName evidence="3">Thrombospondin-related adhesive protein</fullName>
    </submittedName>
</protein>
<dbReference type="Proteomes" id="UP000050794">
    <property type="component" value="Unassembled WGS sequence"/>
</dbReference>
<keyword evidence="2" id="KW-1185">Reference proteome</keyword>
<dbReference type="WBParaSite" id="TCNE_0000323601-mRNA-1">
    <property type="protein sequence ID" value="TCNE_0000323601-mRNA-1"/>
    <property type="gene ID" value="TCNE_0000323601"/>
</dbReference>
<feature type="compositionally biased region" description="Acidic residues" evidence="1">
    <location>
        <begin position="31"/>
        <end position="59"/>
    </location>
</feature>
<sequence length="219" mass="23689">LAEDADAAEHVASEGGELVDDNGVEQHGNEEDLQDMEGEPGDEELLIDEEQGGDLDETLGEGRNVDEENDDDIILIEDDDEEDEGGGVEYSHSPADQSMDEADEGIGRVRRVEDDADTSLDEPNRAERENDDHDGRRVQSHGTSEVRDTNDHLELQQAPGSQLDSSSSQSQSTTQIEAHSDESANRVEGTNSEAADLHSGEMELSQSLDTAHHVAQAGD</sequence>
<feature type="region of interest" description="Disordered" evidence="1">
    <location>
        <begin position="1"/>
        <end position="219"/>
    </location>
</feature>
<name>A0A183U416_TOXCA</name>
<proteinExistence type="predicted"/>
<feature type="compositionally biased region" description="Basic and acidic residues" evidence="1">
    <location>
        <begin position="122"/>
        <end position="137"/>
    </location>
</feature>
<dbReference type="AlphaFoldDB" id="A0A183U416"/>
<feature type="compositionally biased region" description="Acidic residues" evidence="1">
    <location>
        <begin position="67"/>
        <end position="86"/>
    </location>
</feature>
<reference evidence="3" key="1">
    <citation type="submission" date="2016-06" db="UniProtKB">
        <authorList>
            <consortium name="WormBaseParasite"/>
        </authorList>
    </citation>
    <scope>IDENTIFICATION</scope>
</reference>
<evidence type="ECO:0000313" key="2">
    <source>
        <dbReference type="Proteomes" id="UP000050794"/>
    </source>
</evidence>
<evidence type="ECO:0000313" key="3">
    <source>
        <dbReference type="WBParaSite" id="TCNE_0000323601-mRNA-1"/>
    </source>
</evidence>
<evidence type="ECO:0000256" key="1">
    <source>
        <dbReference type="SAM" id="MobiDB-lite"/>
    </source>
</evidence>
<feature type="compositionally biased region" description="Low complexity" evidence="1">
    <location>
        <begin position="161"/>
        <end position="175"/>
    </location>
</feature>
<feature type="compositionally biased region" description="Basic and acidic residues" evidence="1">
    <location>
        <begin position="144"/>
        <end position="154"/>
    </location>
</feature>
<organism evidence="2 3">
    <name type="scientific">Toxocara canis</name>
    <name type="common">Canine roundworm</name>
    <dbReference type="NCBI Taxonomy" id="6265"/>
    <lineage>
        <taxon>Eukaryota</taxon>
        <taxon>Metazoa</taxon>
        <taxon>Ecdysozoa</taxon>
        <taxon>Nematoda</taxon>
        <taxon>Chromadorea</taxon>
        <taxon>Rhabditida</taxon>
        <taxon>Spirurina</taxon>
        <taxon>Ascaridomorpha</taxon>
        <taxon>Ascaridoidea</taxon>
        <taxon>Toxocaridae</taxon>
        <taxon>Toxocara</taxon>
    </lineage>
</organism>